<dbReference type="EC" id="2.7.13.3" evidence="2"/>
<dbReference type="InterPro" id="IPR036890">
    <property type="entry name" value="HATPase_C_sf"/>
</dbReference>
<dbReference type="SUPFAM" id="SSF55785">
    <property type="entry name" value="PYP-like sensor domain (PAS domain)"/>
    <property type="match status" value="3"/>
</dbReference>
<evidence type="ECO:0000256" key="11">
    <source>
        <dbReference type="ARBA" id="ARBA00022741"/>
    </source>
</evidence>
<evidence type="ECO:0000256" key="13">
    <source>
        <dbReference type="ARBA" id="ARBA00022840"/>
    </source>
</evidence>
<dbReference type="InterPro" id="IPR013655">
    <property type="entry name" value="PAS_fold_3"/>
</dbReference>
<comment type="catalytic activity">
    <reaction evidence="1">
        <text>ATP + protein L-histidine = ADP + protein N-phospho-L-histidine.</text>
        <dbReference type="EC" id="2.7.13.3"/>
    </reaction>
</comment>
<dbReference type="PROSITE" id="PS50113">
    <property type="entry name" value="PAC"/>
    <property type="match status" value="2"/>
</dbReference>
<dbReference type="InterPro" id="IPR011102">
    <property type="entry name" value="Sig_transdc_His_kinase_HWE"/>
</dbReference>
<dbReference type="CDD" id="cd00130">
    <property type="entry name" value="PAS"/>
    <property type="match status" value="1"/>
</dbReference>
<keyword evidence="12 19" id="KW-0418">Kinase</keyword>
<gene>
    <name evidence="19" type="ORF">DMY87_21215</name>
</gene>
<keyword evidence="13" id="KW-0067">ATP-binding</keyword>
<dbReference type="SMART" id="SM00091">
    <property type="entry name" value="PAS"/>
    <property type="match status" value="2"/>
</dbReference>
<evidence type="ECO:0000256" key="14">
    <source>
        <dbReference type="ARBA" id="ARBA00022991"/>
    </source>
</evidence>
<keyword evidence="14" id="KW-0157">Chromophore</keyword>
<keyword evidence="7" id="KW-0285">Flavoprotein</keyword>
<evidence type="ECO:0000256" key="8">
    <source>
        <dbReference type="ARBA" id="ARBA00022643"/>
    </source>
</evidence>
<evidence type="ECO:0000256" key="16">
    <source>
        <dbReference type="ARBA" id="ARBA00023170"/>
    </source>
</evidence>
<dbReference type="GO" id="GO:0016301">
    <property type="term" value="F:kinase activity"/>
    <property type="evidence" value="ECO:0007669"/>
    <property type="project" value="UniProtKB-KW"/>
</dbReference>
<dbReference type="EMBL" id="QJRY01000009">
    <property type="protein sequence ID" value="PYB70491.1"/>
    <property type="molecule type" value="Genomic_DNA"/>
</dbReference>
<evidence type="ECO:0000259" key="17">
    <source>
        <dbReference type="PROSITE" id="PS50112"/>
    </source>
</evidence>
<protein>
    <recommendedName>
        <fullName evidence="3">Blue-light-activated histidine kinase</fullName>
        <ecNumber evidence="2">2.7.13.3</ecNumber>
    </recommendedName>
</protein>
<keyword evidence="15" id="KW-0843">Virulence</keyword>
<evidence type="ECO:0000256" key="6">
    <source>
        <dbReference type="ARBA" id="ARBA00022606"/>
    </source>
</evidence>
<proteinExistence type="predicted"/>
<comment type="caution">
    <text evidence="19">The sequence shown here is derived from an EMBL/GenBank/DDBJ whole genome shotgun (WGS) entry which is preliminary data.</text>
</comment>
<dbReference type="Gene3D" id="3.30.565.10">
    <property type="entry name" value="Histidine kinase-like ATPase, C-terminal domain"/>
    <property type="match status" value="1"/>
</dbReference>
<dbReference type="SMART" id="SM00911">
    <property type="entry name" value="HWE_HK"/>
    <property type="match status" value="1"/>
</dbReference>
<dbReference type="InterPro" id="IPR013656">
    <property type="entry name" value="PAS_4"/>
</dbReference>
<evidence type="ECO:0000256" key="2">
    <source>
        <dbReference type="ARBA" id="ARBA00012438"/>
    </source>
</evidence>
<evidence type="ECO:0000256" key="3">
    <source>
        <dbReference type="ARBA" id="ARBA00021740"/>
    </source>
</evidence>
<organism evidence="19 20">
    <name type="scientific">Rhizobium wuzhouense</name>
    <dbReference type="NCBI Taxonomy" id="1986026"/>
    <lineage>
        <taxon>Bacteria</taxon>
        <taxon>Pseudomonadati</taxon>
        <taxon>Pseudomonadota</taxon>
        <taxon>Alphaproteobacteria</taxon>
        <taxon>Hyphomicrobiales</taxon>
        <taxon>Rhizobiaceae</taxon>
        <taxon>Rhizobium/Agrobacterium group</taxon>
        <taxon>Rhizobium</taxon>
    </lineage>
</organism>
<dbReference type="SMART" id="SM00086">
    <property type="entry name" value="PAC"/>
    <property type="match status" value="2"/>
</dbReference>
<evidence type="ECO:0000313" key="19">
    <source>
        <dbReference type="EMBL" id="PYB70491.1"/>
    </source>
</evidence>
<evidence type="ECO:0000256" key="12">
    <source>
        <dbReference type="ARBA" id="ARBA00022777"/>
    </source>
</evidence>
<dbReference type="Pfam" id="PF08448">
    <property type="entry name" value="PAS_4"/>
    <property type="match status" value="1"/>
</dbReference>
<keyword evidence="20" id="KW-1185">Reference proteome</keyword>
<dbReference type="InterPro" id="IPR001610">
    <property type="entry name" value="PAC"/>
</dbReference>
<dbReference type="InterPro" id="IPR035965">
    <property type="entry name" value="PAS-like_dom_sf"/>
</dbReference>
<dbReference type="InterPro" id="IPR000014">
    <property type="entry name" value="PAS"/>
</dbReference>
<keyword evidence="10" id="KW-0677">Repeat</keyword>
<keyword evidence="5" id="KW-0597">Phosphoprotein</keyword>
<accession>A0ABX5NL87</accession>
<evidence type="ECO:0000256" key="4">
    <source>
        <dbReference type="ARBA" id="ARBA00022543"/>
    </source>
</evidence>
<keyword evidence="11" id="KW-0547">Nucleotide-binding</keyword>
<dbReference type="PANTHER" id="PTHR41523:SF8">
    <property type="entry name" value="ETHYLENE RESPONSE SENSOR PROTEIN"/>
    <property type="match status" value="1"/>
</dbReference>
<sequence>MAELIRDRDWSDGLGPIDSWPPSLRSALSICLSSAFPTAIYWGPELRLLYNDSWAPIPGERHPAALGQPARKVWADIWEVVGPQFEEVLATGKGLSTYDQMLPMVRSGTKTETYWNYSLTAIRDENGAIVGIFNQGNETTAAVLARRQAQEEISRLDRMFAQAPAAIAILEGPSHVFKLANSAYETLVQRGDLVGKTVADALPGIEQQGFTDLLDTVYRTGTPHVGQTVPVQFVRPDGSIQEYQVDFIFQPFIDTEGHTLGIFVQATDVSEAAKAMAALRESEKRFEAIVNSIDQMIWSTTPDGHHDYFNQRWYEYTGLSEGATDGIAWENPFHPDDRAEAWKIWQHSLATGQPYHVEYRLRHHSGAYRWVIGRAQCVRDDDGRITRWYGTCTDIHDLKIAEEARQLLLRELNHRVKNLFSITSGMINMTARTAATVPAMVDTLQGRLRALSKAHELVQPAIASGPQAPETGSLGTLVEDILSPHVEDPARVSLSGPLVEIGLKASTSLALILHELATNAAKYGAFADSEGKLDVRWDIVEGALELLWNEALVGRQIAAPQSLGFGSKLARTSAAQQLGGEIHFDWAAHGLRIVLRVPIDRLER</sequence>
<dbReference type="Pfam" id="PF07536">
    <property type="entry name" value="HWE_HK"/>
    <property type="match status" value="1"/>
</dbReference>
<evidence type="ECO:0000256" key="10">
    <source>
        <dbReference type="ARBA" id="ARBA00022737"/>
    </source>
</evidence>
<evidence type="ECO:0000256" key="5">
    <source>
        <dbReference type="ARBA" id="ARBA00022553"/>
    </source>
</evidence>
<feature type="domain" description="PAS" evidence="17">
    <location>
        <begin position="282"/>
        <end position="352"/>
    </location>
</feature>
<dbReference type="Gene3D" id="3.30.450.20">
    <property type="entry name" value="PAS domain"/>
    <property type="match status" value="3"/>
</dbReference>
<keyword evidence="16" id="KW-0675">Receptor</keyword>
<feature type="domain" description="PAC" evidence="18">
    <location>
        <begin position="355"/>
        <end position="407"/>
    </location>
</feature>
<keyword evidence="9" id="KW-0808">Transferase</keyword>
<evidence type="ECO:0000313" key="20">
    <source>
        <dbReference type="Proteomes" id="UP000247536"/>
    </source>
</evidence>
<evidence type="ECO:0000256" key="1">
    <source>
        <dbReference type="ARBA" id="ARBA00000085"/>
    </source>
</evidence>
<evidence type="ECO:0000256" key="9">
    <source>
        <dbReference type="ARBA" id="ARBA00022679"/>
    </source>
</evidence>
<dbReference type="InterPro" id="IPR000700">
    <property type="entry name" value="PAS-assoc_C"/>
</dbReference>
<dbReference type="PROSITE" id="PS50112">
    <property type="entry name" value="PAS"/>
    <property type="match status" value="1"/>
</dbReference>
<evidence type="ECO:0000256" key="7">
    <source>
        <dbReference type="ARBA" id="ARBA00022630"/>
    </source>
</evidence>
<keyword evidence="6" id="KW-0716">Sensory transduction</keyword>
<dbReference type="NCBIfam" id="TIGR00229">
    <property type="entry name" value="sensory_box"/>
    <property type="match status" value="1"/>
</dbReference>
<name>A0ABX5NL87_9HYPH</name>
<keyword evidence="4" id="KW-0600">Photoreceptor protein</keyword>
<evidence type="ECO:0000256" key="15">
    <source>
        <dbReference type="ARBA" id="ARBA00023026"/>
    </source>
</evidence>
<dbReference type="PANTHER" id="PTHR41523">
    <property type="entry name" value="TWO-COMPONENT SYSTEM SENSOR PROTEIN"/>
    <property type="match status" value="1"/>
</dbReference>
<evidence type="ECO:0000259" key="18">
    <source>
        <dbReference type="PROSITE" id="PS50113"/>
    </source>
</evidence>
<dbReference type="Proteomes" id="UP000247536">
    <property type="component" value="Unassembled WGS sequence"/>
</dbReference>
<keyword evidence="8" id="KW-0288">FMN</keyword>
<reference evidence="19 20" key="1">
    <citation type="submission" date="2018-06" db="EMBL/GenBank/DDBJ databases">
        <title>Rhizobium wuzhouense sp. nov., isolated from roots of Oryza officinalis.</title>
        <authorList>
            <person name="Yuan T."/>
        </authorList>
    </citation>
    <scope>NUCLEOTIDE SEQUENCE [LARGE SCALE GENOMIC DNA]</scope>
    <source>
        <strain evidence="19 20">W44</strain>
    </source>
</reference>
<feature type="domain" description="PAC" evidence="18">
    <location>
        <begin position="227"/>
        <end position="281"/>
    </location>
</feature>
<dbReference type="Pfam" id="PF08447">
    <property type="entry name" value="PAS_3"/>
    <property type="match status" value="1"/>
</dbReference>